<feature type="domain" description="F-box" evidence="1">
    <location>
        <begin position="167"/>
        <end position="213"/>
    </location>
</feature>
<dbReference type="AlphaFoldDB" id="A0A1L9PIB1"/>
<dbReference type="STRING" id="1036611.A0A1L9PIB1"/>
<dbReference type="InterPro" id="IPR036047">
    <property type="entry name" value="F-box-like_dom_sf"/>
</dbReference>
<accession>A0A1L9PIB1</accession>
<dbReference type="InterPro" id="IPR001810">
    <property type="entry name" value="F-box_dom"/>
</dbReference>
<dbReference type="SUPFAM" id="SSF81383">
    <property type="entry name" value="F-box domain"/>
    <property type="match status" value="1"/>
</dbReference>
<reference evidence="3" key="1">
    <citation type="journal article" date="2017" name="Genome Biol.">
        <title>Comparative genomics reveals high biological diversity and specific adaptations in the industrially and medically important fungal genus Aspergillus.</title>
        <authorList>
            <person name="de Vries R.P."/>
            <person name="Riley R."/>
            <person name="Wiebenga A."/>
            <person name="Aguilar-Osorio G."/>
            <person name="Amillis S."/>
            <person name="Uchima C.A."/>
            <person name="Anderluh G."/>
            <person name="Asadollahi M."/>
            <person name="Askin M."/>
            <person name="Barry K."/>
            <person name="Battaglia E."/>
            <person name="Bayram O."/>
            <person name="Benocci T."/>
            <person name="Braus-Stromeyer S.A."/>
            <person name="Caldana C."/>
            <person name="Canovas D."/>
            <person name="Cerqueira G.C."/>
            <person name="Chen F."/>
            <person name="Chen W."/>
            <person name="Choi C."/>
            <person name="Clum A."/>
            <person name="Dos Santos R.A."/>
            <person name="Damasio A.R."/>
            <person name="Diallinas G."/>
            <person name="Emri T."/>
            <person name="Fekete E."/>
            <person name="Flipphi M."/>
            <person name="Freyberg S."/>
            <person name="Gallo A."/>
            <person name="Gournas C."/>
            <person name="Habgood R."/>
            <person name="Hainaut M."/>
            <person name="Harispe M.L."/>
            <person name="Henrissat B."/>
            <person name="Hilden K.S."/>
            <person name="Hope R."/>
            <person name="Hossain A."/>
            <person name="Karabika E."/>
            <person name="Karaffa L."/>
            <person name="Karanyi Z."/>
            <person name="Krasevec N."/>
            <person name="Kuo A."/>
            <person name="Kusch H."/>
            <person name="LaButti K."/>
            <person name="Lagendijk E.L."/>
            <person name="Lapidus A."/>
            <person name="Levasseur A."/>
            <person name="Lindquist E."/>
            <person name="Lipzen A."/>
            <person name="Logrieco A.F."/>
            <person name="MacCabe A."/>
            <person name="Maekelae M.R."/>
            <person name="Malavazi I."/>
            <person name="Melin P."/>
            <person name="Meyer V."/>
            <person name="Mielnichuk N."/>
            <person name="Miskei M."/>
            <person name="Molnar A.P."/>
            <person name="Mule G."/>
            <person name="Ngan C.Y."/>
            <person name="Orejas M."/>
            <person name="Orosz E."/>
            <person name="Ouedraogo J.P."/>
            <person name="Overkamp K.M."/>
            <person name="Park H.-S."/>
            <person name="Perrone G."/>
            <person name="Piumi F."/>
            <person name="Punt P.J."/>
            <person name="Ram A.F."/>
            <person name="Ramon A."/>
            <person name="Rauscher S."/>
            <person name="Record E."/>
            <person name="Riano-Pachon D.M."/>
            <person name="Robert V."/>
            <person name="Roehrig J."/>
            <person name="Ruller R."/>
            <person name="Salamov A."/>
            <person name="Salih N.S."/>
            <person name="Samson R.A."/>
            <person name="Sandor E."/>
            <person name="Sanguinetti M."/>
            <person name="Schuetze T."/>
            <person name="Sepcic K."/>
            <person name="Shelest E."/>
            <person name="Sherlock G."/>
            <person name="Sophianopoulou V."/>
            <person name="Squina F.M."/>
            <person name="Sun H."/>
            <person name="Susca A."/>
            <person name="Todd R.B."/>
            <person name="Tsang A."/>
            <person name="Unkles S.E."/>
            <person name="van de Wiele N."/>
            <person name="van Rossen-Uffink D."/>
            <person name="Oliveira J.V."/>
            <person name="Vesth T.C."/>
            <person name="Visser J."/>
            <person name="Yu J.-H."/>
            <person name="Zhou M."/>
            <person name="Andersen M.R."/>
            <person name="Archer D.B."/>
            <person name="Baker S.E."/>
            <person name="Benoit I."/>
            <person name="Brakhage A.A."/>
            <person name="Braus G.H."/>
            <person name="Fischer R."/>
            <person name="Frisvad J.C."/>
            <person name="Goldman G.H."/>
            <person name="Houbraken J."/>
            <person name="Oakley B."/>
            <person name="Pocsi I."/>
            <person name="Scazzocchio C."/>
            <person name="Seiboth B."/>
            <person name="vanKuyk P.A."/>
            <person name="Wortman J."/>
            <person name="Dyer P.S."/>
            <person name="Grigoriev I.V."/>
        </authorList>
    </citation>
    <scope>NUCLEOTIDE SEQUENCE [LARGE SCALE GENOMIC DNA]</scope>
    <source>
        <strain evidence="3">CBS 583.65</strain>
    </source>
</reference>
<keyword evidence="3" id="KW-1185">Reference proteome</keyword>
<name>A0A1L9PIB1_ASPVE</name>
<dbReference type="EMBL" id="KV878128">
    <property type="protein sequence ID" value="OJJ01277.1"/>
    <property type="molecule type" value="Genomic_DNA"/>
</dbReference>
<protein>
    <recommendedName>
        <fullName evidence="1">F-box domain-containing protein</fullName>
    </recommendedName>
</protein>
<gene>
    <name evidence="2" type="ORF">ASPVEDRAFT_82801</name>
</gene>
<evidence type="ECO:0000259" key="1">
    <source>
        <dbReference type="PROSITE" id="PS50181"/>
    </source>
</evidence>
<dbReference type="Proteomes" id="UP000184073">
    <property type="component" value="Unassembled WGS sequence"/>
</dbReference>
<dbReference type="RefSeq" id="XP_040667039.1">
    <property type="nucleotide sequence ID" value="XM_040817252.1"/>
</dbReference>
<organism evidence="2 3">
    <name type="scientific">Aspergillus versicolor CBS 583.65</name>
    <dbReference type="NCBI Taxonomy" id="1036611"/>
    <lineage>
        <taxon>Eukaryota</taxon>
        <taxon>Fungi</taxon>
        <taxon>Dikarya</taxon>
        <taxon>Ascomycota</taxon>
        <taxon>Pezizomycotina</taxon>
        <taxon>Eurotiomycetes</taxon>
        <taxon>Eurotiomycetidae</taxon>
        <taxon>Eurotiales</taxon>
        <taxon>Aspergillaceae</taxon>
        <taxon>Aspergillus</taxon>
        <taxon>Aspergillus subgen. Nidulantes</taxon>
    </lineage>
</organism>
<proteinExistence type="predicted"/>
<sequence length="527" mass="60403">MVQPYSVVISAEDDFTRCILCGCPAATPVPVWLDVVRVLYARRGRVKLSGIFTKHHRSTLEVESDRSIDWRQTRSRGDNDVRYPGGSYFILHERCWQYAWEYFGHIRLETFYDVLRDVPPPPEPSYANSNDCYPCLTRSLSEIVKYAKPLPVPSATVKARMETRSSHDPFRHLPIELREYIGIQLDTGDFFNLRNASRAMSVIFHDNCFWRSRFQPENDRGWLLEWEWDDNNSNETRQVDWRQLYHATSNIGAKFDTTMRVREVLHWIEDKINAGKGLNASPLDFYGRALQSYHNNSWYKLSTAGKGKRKSIVSADFLASVDTIGISMISGSKVYEQESEPSWSHTEAATEIVALEFINKSGRSVVLGKKPPKTAQISSKELALAVSKYEADKRYRRRQQPTCPYDSRGAHVLCDAKFFRGFRIRYTSDGIHSIGVIQERPGHDRYDYYDKHTTVLHGYTARHSPTYDMVLDRVSTVVATFDGGKLVELGLRGSGWRIPLDGRAPSLEGWDVDVLRYGTKLAKSRTG</sequence>
<evidence type="ECO:0000313" key="2">
    <source>
        <dbReference type="EMBL" id="OJJ01277.1"/>
    </source>
</evidence>
<dbReference type="OrthoDB" id="5273847at2759"/>
<dbReference type="GeneID" id="63732763"/>
<dbReference type="PROSITE" id="PS50181">
    <property type="entry name" value="FBOX"/>
    <property type="match status" value="1"/>
</dbReference>
<dbReference type="VEuPathDB" id="FungiDB:ASPVEDRAFT_82801"/>
<evidence type="ECO:0000313" key="3">
    <source>
        <dbReference type="Proteomes" id="UP000184073"/>
    </source>
</evidence>
<dbReference type="Gene3D" id="1.20.1280.50">
    <property type="match status" value="1"/>
</dbReference>